<evidence type="ECO:0000256" key="3">
    <source>
        <dbReference type="ARBA" id="ARBA00022777"/>
    </source>
</evidence>
<proteinExistence type="predicted"/>
<keyword evidence="2 5" id="KW-0547">Nucleotide-binding</keyword>
<evidence type="ECO:0000256" key="2">
    <source>
        <dbReference type="ARBA" id="ARBA00022741"/>
    </source>
</evidence>
<gene>
    <name evidence="7" type="ORF">ISF6_2356</name>
</gene>
<evidence type="ECO:0000256" key="1">
    <source>
        <dbReference type="ARBA" id="ARBA00022679"/>
    </source>
</evidence>
<dbReference type="Pfam" id="PF00069">
    <property type="entry name" value="Pkinase"/>
    <property type="match status" value="1"/>
</dbReference>
<comment type="caution">
    <text evidence="7">The sequence shown here is derived from an EMBL/GenBank/DDBJ whole genome shotgun (WGS) entry which is preliminary data.</text>
</comment>
<dbReference type="OrthoDB" id="8532199at2"/>
<evidence type="ECO:0000313" key="7">
    <source>
        <dbReference type="EMBL" id="GAP36516.1"/>
    </source>
</evidence>
<dbReference type="PANTHER" id="PTHR43289">
    <property type="entry name" value="MITOGEN-ACTIVATED PROTEIN KINASE KINASE KINASE 20-RELATED"/>
    <property type="match status" value="1"/>
</dbReference>
<dbReference type="PROSITE" id="PS00108">
    <property type="entry name" value="PROTEIN_KINASE_ST"/>
    <property type="match status" value="1"/>
</dbReference>
<evidence type="ECO:0000313" key="8">
    <source>
        <dbReference type="Proteomes" id="UP000037660"/>
    </source>
</evidence>
<dbReference type="GO" id="GO:0005524">
    <property type="term" value="F:ATP binding"/>
    <property type="evidence" value="ECO:0007669"/>
    <property type="project" value="UniProtKB-UniRule"/>
</dbReference>
<dbReference type="GO" id="GO:0004674">
    <property type="term" value="F:protein serine/threonine kinase activity"/>
    <property type="evidence" value="ECO:0007669"/>
    <property type="project" value="TreeGrafter"/>
</dbReference>
<dbReference type="InterPro" id="IPR008271">
    <property type="entry name" value="Ser/Thr_kinase_AS"/>
</dbReference>
<evidence type="ECO:0000256" key="4">
    <source>
        <dbReference type="ARBA" id="ARBA00022840"/>
    </source>
</evidence>
<dbReference type="SUPFAM" id="SSF56112">
    <property type="entry name" value="Protein kinase-like (PK-like)"/>
    <property type="match status" value="1"/>
</dbReference>
<dbReference type="EMBL" id="BBYR01000036">
    <property type="protein sequence ID" value="GAP36516.1"/>
    <property type="molecule type" value="Genomic_DNA"/>
</dbReference>
<dbReference type="InterPro" id="IPR011990">
    <property type="entry name" value="TPR-like_helical_dom_sf"/>
</dbReference>
<protein>
    <recommendedName>
        <fullName evidence="6">Protein kinase domain-containing protein</fullName>
    </recommendedName>
</protein>
<sequence>MDAPDPTRWRQLSPRLDELLDLAPEARRERLAGWRDEDPALAEELQQMLARLGELEQDDFLQTPALPPPVAMPGHAVGPYTLEGEIGRGGMGSVWRARRHDGRYDGVVAVKFLQAGLVGGGDLRRFEREGHILARLDHPHIARLLDAGVTADHGTPYLVLEYVEGRPIDRYCREQALDLRARLRLFLDVADAVTHAHNRLILHRDLKPSNILVTAAGEVKLLDFGVAKLLDEAAPPADATRQGAQAFTPQYAAPEQLQGVEVTTATDVYALGVLLYLLLTGQHPVEARTQAPLDQMRAVVEQVPRVPSATLARSAEAAQRRLAPALRGDLDTVVAKALKKLPAERYANAAELAEDLRRHLADQPITARPDRWAYRSGKFVRRNAPYVAAGALATLALLGGAGLAWREAREARQQQVQAESLIEFMLGDLRRRLEPVGRLDALDSVGDRALAYYDAQNPSRLDAASLGRQARAYHLIGEIATRRGELPRAIEAFRSAAASTGALLERHPDDPQRLFDHAQSQYWVGYTARQHGNLATAEAYFLAYRELALRLVKLAPDEPNWRIEQAYAEQNLAVLLRDGGRFAEAQRAFEAAGAIWLALAAERPALAREVAQNLGFRSNVAESLGDGAAALRLQREKLDWIVRVPGAADDRQVQYLQANGQHEIARLLAATGDLVGARAAAATAVDRFAALRAAEPDHLDWLTQAGLASCQLAEMELLAGDPAAARRRLAALQPDVDRLLASEARALVPTVVLQAWALRLRAEAADAAALPGALAALAAFLDAQVQDPARIVPLLRLRRALGVAALTHGDLLATSGDLDRARARWGQVEALMAAVPADGGDAADLLLRAHAQFRRGAVEEAQGVAAKLSAAGVRSPQLAALQRRIADARRVQFP</sequence>
<keyword evidence="4 5" id="KW-0067">ATP-binding</keyword>
<dbReference type="InterPro" id="IPR011009">
    <property type="entry name" value="Kinase-like_dom_sf"/>
</dbReference>
<accession>A0A0K8P1K8</accession>
<evidence type="ECO:0000256" key="5">
    <source>
        <dbReference type="PROSITE-ProRule" id="PRU10141"/>
    </source>
</evidence>
<dbReference type="RefSeq" id="WP_054020502.1">
    <property type="nucleotide sequence ID" value="NZ_BBYR01000036.1"/>
</dbReference>
<dbReference type="SUPFAM" id="SSF48452">
    <property type="entry name" value="TPR-like"/>
    <property type="match status" value="1"/>
</dbReference>
<organism evidence="7 8">
    <name type="scientific">Piscinibacter sakaiensis</name>
    <name type="common">Ideonella sakaiensis</name>
    <dbReference type="NCBI Taxonomy" id="1547922"/>
    <lineage>
        <taxon>Bacteria</taxon>
        <taxon>Pseudomonadati</taxon>
        <taxon>Pseudomonadota</taxon>
        <taxon>Betaproteobacteria</taxon>
        <taxon>Burkholderiales</taxon>
        <taxon>Sphaerotilaceae</taxon>
        <taxon>Piscinibacter</taxon>
    </lineage>
</organism>
<dbReference type="Gene3D" id="1.10.510.10">
    <property type="entry name" value="Transferase(Phosphotransferase) domain 1"/>
    <property type="match status" value="1"/>
</dbReference>
<dbReference type="Proteomes" id="UP000037660">
    <property type="component" value="Unassembled WGS sequence"/>
</dbReference>
<dbReference type="PROSITE" id="PS50011">
    <property type="entry name" value="PROTEIN_KINASE_DOM"/>
    <property type="match status" value="1"/>
</dbReference>
<dbReference type="Gene3D" id="1.25.40.10">
    <property type="entry name" value="Tetratricopeptide repeat domain"/>
    <property type="match status" value="1"/>
</dbReference>
<reference evidence="8" key="1">
    <citation type="submission" date="2015-07" db="EMBL/GenBank/DDBJ databases">
        <title>Discovery of a poly(ethylene terephthalate assimilation.</title>
        <authorList>
            <person name="Yoshida S."/>
            <person name="Hiraga K."/>
            <person name="Takehana T."/>
            <person name="Taniguchi I."/>
            <person name="Yamaji H."/>
            <person name="Maeda Y."/>
            <person name="Toyohara K."/>
            <person name="Miyamoto K."/>
            <person name="Kimura Y."/>
            <person name="Oda K."/>
        </authorList>
    </citation>
    <scope>NUCLEOTIDE SEQUENCE [LARGE SCALE GENOMIC DNA]</scope>
    <source>
        <strain evidence="8">NBRC 110686 / TISTR 2288 / 201-F6</strain>
    </source>
</reference>
<evidence type="ECO:0000259" key="6">
    <source>
        <dbReference type="PROSITE" id="PS50011"/>
    </source>
</evidence>
<keyword evidence="3" id="KW-0418">Kinase</keyword>
<dbReference type="STRING" id="1547922.ISF6_2356"/>
<dbReference type="InterPro" id="IPR017441">
    <property type="entry name" value="Protein_kinase_ATP_BS"/>
</dbReference>
<keyword evidence="8" id="KW-1185">Reference proteome</keyword>
<dbReference type="Gene3D" id="3.30.200.20">
    <property type="entry name" value="Phosphorylase Kinase, domain 1"/>
    <property type="match status" value="1"/>
</dbReference>
<reference evidence="7 8" key="2">
    <citation type="journal article" date="2016" name="Science">
        <title>A bacterium that degrades and assimilates poly(ethylene terephthalate).</title>
        <authorList>
            <person name="Yoshida S."/>
            <person name="Hiraga K."/>
            <person name="Takehana T."/>
            <person name="Taniguchi I."/>
            <person name="Yamaji H."/>
            <person name="Maeda Y."/>
            <person name="Toyohara K."/>
            <person name="Miyamoto K."/>
            <person name="Kimura Y."/>
            <person name="Oda K."/>
        </authorList>
    </citation>
    <scope>NUCLEOTIDE SEQUENCE [LARGE SCALE GENOMIC DNA]</scope>
    <source>
        <strain evidence="8">NBRC 110686 / TISTR 2288 / 201-F6</strain>
    </source>
</reference>
<dbReference type="SMART" id="SM00220">
    <property type="entry name" value="S_TKc"/>
    <property type="match status" value="1"/>
</dbReference>
<dbReference type="InterPro" id="IPR000719">
    <property type="entry name" value="Prot_kinase_dom"/>
</dbReference>
<feature type="binding site" evidence="5">
    <location>
        <position position="111"/>
    </location>
    <ligand>
        <name>ATP</name>
        <dbReference type="ChEBI" id="CHEBI:30616"/>
    </ligand>
</feature>
<dbReference type="PANTHER" id="PTHR43289:SF34">
    <property type="entry name" value="SERINE_THREONINE-PROTEIN KINASE YBDM-RELATED"/>
    <property type="match status" value="1"/>
</dbReference>
<keyword evidence="1" id="KW-0808">Transferase</keyword>
<dbReference type="CDD" id="cd14014">
    <property type="entry name" value="STKc_PknB_like"/>
    <property type="match status" value="1"/>
</dbReference>
<feature type="domain" description="Protein kinase" evidence="6">
    <location>
        <begin position="80"/>
        <end position="360"/>
    </location>
</feature>
<name>A0A0K8P1K8_PISS1</name>
<dbReference type="PROSITE" id="PS00107">
    <property type="entry name" value="PROTEIN_KINASE_ATP"/>
    <property type="match status" value="1"/>
</dbReference>
<dbReference type="AlphaFoldDB" id="A0A0K8P1K8"/>